<dbReference type="AlphaFoldDB" id="A0A0A8ZXV5"/>
<sequence length="17" mass="1918">MGGGRREMGRGGRRKEK</sequence>
<accession>A0A0A8ZXV5</accession>
<proteinExistence type="predicted"/>
<reference evidence="1" key="2">
    <citation type="journal article" date="2015" name="Data Brief">
        <title>Shoot transcriptome of the giant reed, Arundo donax.</title>
        <authorList>
            <person name="Barrero R.A."/>
            <person name="Guerrero F.D."/>
            <person name="Moolhuijzen P."/>
            <person name="Goolsby J.A."/>
            <person name="Tidwell J."/>
            <person name="Bellgard S.E."/>
            <person name="Bellgard M.I."/>
        </authorList>
    </citation>
    <scope>NUCLEOTIDE SEQUENCE</scope>
    <source>
        <tissue evidence="1">Shoot tissue taken approximately 20 cm above the soil surface</tissue>
    </source>
</reference>
<organism evidence="1">
    <name type="scientific">Arundo donax</name>
    <name type="common">Giant reed</name>
    <name type="synonym">Donax arundinaceus</name>
    <dbReference type="NCBI Taxonomy" id="35708"/>
    <lineage>
        <taxon>Eukaryota</taxon>
        <taxon>Viridiplantae</taxon>
        <taxon>Streptophyta</taxon>
        <taxon>Embryophyta</taxon>
        <taxon>Tracheophyta</taxon>
        <taxon>Spermatophyta</taxon>
        <taxon>Magnoliopsida</taxon>
        <taxon>Liliopsida</taxon>
        <taxon>Poales</taxon>
        <taxon>Poaceae</taxon>
        <taxon>PACMAD clade</taxon>
        <taxon>Arundinoideae</taxon>
        <taxon>Arundineae</taxon>
        <taxon>Arundo</taxon>
    </lineage>
</organism>
<name>A0A0A8ZXV5_ARUDO</name>
<evidence type="ECO:0000313" key="1">
    <source>
        <dbReference type="EMBL" id="JAD43656.1"/>
    </source>
</evidence>
<reference evidence="1" key="1">
    <citation type="submission" date="2014-09" db="EMBL/GenBank/DDBJ databases">
        <authorList>
            <person name="Magalhaes I.L.F."/>
            <person name="Oliveira U."/>
            <person name="Santos F.R."/>
            <person name="Vidigal T.H.D.A."/>
            <person name="Brescovit A.D."/>
            <person name="Santos A.J."/>
        </authorList>
    </citation>
    <scope>NUCLEOTIDE SEQUENCE</scope>
    <source>
        <tissue evidence="1">Shoot tissue taken approximately 20 cm above the soil surface</tissue>
    </source>
</reference>
<protein>
    <submittedName>
        <fullName evidence="1">Uncharacterized protein</fullName>
    </submittedName>
</protein>
<dbReference type="EMBL" id="GBRH01254239">
    <property type="protein sequence ID" value="JAD43656.1"/>
    <property type="molecule type" value="Transcribed_RNA"/>
</dbReference>